<proteinExistence type="predicted"/>
<dbReference type="InterPro" id="IPR026444">
    <property type="entry name" value="Secre_tail"/>
</dbReference>
<dbReference type="Pfam" id="PF18962">
    <property type="entry name" value="Por_Secre_tail"/>
    <property type="match status" value="1"/>
</dbReference>
<dbReference type="NCBIfam" id="TIGR02608">
    <property type="entry name" value="delta_60_rpt"/>
    <property type="match status" value="11"/>
</dbReference>
<keyword evidence="4" id="KW-1185">Reference proteome</keyword>
<evidence type="ECO:0000313" key="4">
    <source>
        <dbReference type="Proteomes" id="UP000825258"/>
    </source>
</evidence>
<evidence type="ECO:0000313" key="3">
    <source>
        <dbReference type="EMBL" id="BCY27811.1"/>
    </source>
</evidence>
<name>A0ABN6HU49_9FLAO</name>
<protein>
    <recommendedName>
        <fullName evidence="2">Secretion system C-terminal sorting domain-containing protein</fullName>
    </recommendedName>
</protein>
<reference evidence="3 4" key="1">
    <citation type="submission" date="2021-06" db="EMBL/GenBank/DDBJ databases">
        <title>Whole genome sequences of Flavobacterium sp. KK2020170 and assembly.</title>
        <authorList>
            <person name="Kitahara K."/>
            <person name="Miyoshi S."/>
            <person name="Uesaka K."/>
        </authorList>
    </citation>
    <scope>NUCLEOTIDE SEQUENCE [LARGE SCALE GENOMIC DNA]</scope>
    <source>
        <strain evidence="3 4">KK2020170</strain>
    </source>
</reference>
<dbReference type="SUPFAM" id="SSF101898">
    <property type="entry name" value="NHL repeat"/>
    <property type="match status" value="2"/>
</dbReference>
<organism evidence="3 4">
    <name type="scientific">Flavobacterium okayamense</name>
    <dbReference type="NCBI Taxonomy" id="2830782"/>
    <lineage>
        <taxon>Bacteria</taxon>
        <taxon>Pseudomonadati</taxon>
        <taxon>Bacteroidota</taxon>
        <taxon>Flavobacteriia</taxon>
        <taxon>Flavobacteriales</taxon>
        <taxon>Flavobacteriaceae</taxon>
        <taxon>Flavobacterium</taxon>
    </lineage>
</organism>
<dbReference type="RefSeq" id="WP_221259415.1">
    <property type="nucleotide sequence ID" value="NZ_AP024749.1"/>
</dbReference>
<dbReference type="PANTHER" id="PTHR31778:SF2">
    <property type="entry name" value="BUD SITE SELECTION PROTEIN RAX2"/>
    <property type="match status" value="1"/>
</dbReference>
<evidence type="ECO:0000259" key="2">
    <source>
        <dbReference type="Pfam" id="PF18962"/>
    </source>
</evidence>
<dbReference type="InterPro" id="IPR013431">
    <property type="entry name" value="Delta_60_rpt"/>
</dbReference>
<evidence type="ECO:0000256" key="1">
    <source>
        <dbReference type="ARBA" id="ARBA00022729"/>
    </source>
</evidence>
<dbReference type="Proteomes" id="UP000825258">
    <property type="component" value="Chromosome"/>
</dbReference>
<dbReference type="Pfam" id="PF17164">
    <property type="entry name" value="DUF5122"/>
    <property type="match status" value="13"/>
</dbReference>
<dbReference type="PANTHER" id="PTHR31778">
    <property type="entry name" value="BUD SITE SELECTION PROTEIN RAX2"/>
    <property type="match status" value="1"/>
</dbReference>
<dbReference type="Gene3D" id="2.80.10.50">
    <property type="match status" value="6"/>
</dbReference>
<accession>A0ABN6HU49</accession>
<dbReference type="NCBIfam" id="TIGR04183">
    <property type="entry name" value="Por_Secre_tail"/>
    <property type="match status" value="1"/>
</dbReference>
<dbReference type="EMBL" id="AP024749">
    <property type="protein sequence ID" value="BCY27811.1"/>
    <property type="molecule type" value="Genomic_DNA"/>
</dbReference>
<keyword evidence="1" id="KW-0732">Signal</keyword>
<sequence>MKKLLFVLLISLNTFSQDGSIDNTFNSTDLGNYFGDGLDNYVRTACKQSDGKIIVGGDYYTINPRRIGRYNIDGTIDETFDVGTGSDGTIMSLDIQNDGKILVGGLINNFNGQNQWGIVRLNSNGSIDSSFNPNLNGYVTKIKILSDGKILIGGTFSTVNGVSRNKLAKLNTDGSLDSSFAIGTGFNNSVLAIKEQSDNKIIIGGSFTTFNSLTKNRILRLNSDGSIDNTFSIGSGFNSTVWDIDIQNSEIIIVGNFTDYNSSISNKIVRLNSNGILDTNFNIGTGFDKNCYTINVLEDNSIIVGGEFNFFNSIERNLILKLNSNGSLNTNFNLGNIDVDGTIGIPFHIKILLPLNSNEIFVGGYFAHFNSTYRSGLMNITVDGNITTFNNGTGISGNAYVYKLLKTNDSKYYVLGRFDKYNGQTNRNLAKINYDGSIDLSYNSGLGTNNQIVDADLQNDEKLIIVGNFTKYNGVTKNYICRINQDGTIDNTFNIGSGFNDFVKRVKVLSNGKILVSGSFTNYNGISVNNLIRLNSDGTIDNSFNIGSVNGYITTFEVDSNNKIFVLGNFTNFNGFNTNTLVKLNEDGTVDNSLVIQYLPDSTVTKIAIQNDGKIILGGYFTNFNNYNSNKLIRINSNGTVDTSFNIGSGFYFPGSAIINNITIQPDNKIIIAGIFESYNSIPINNFLRLENNGLLDNSFNTGYELFDNNNINAILLDGVKILIGGGFTKYNGEGKNRITRLNFNSLLNLENLSYQKLKINMYPNPVSEILKISLTTDKELEKVNIYNQLGQLIKTEKKQEINISSLAKGTYFIEVITNKGKATKQIIVN</sequence>
<gene>
    <name evidence="3" type="ORF">KK2020170_06790</name>
</gene>
<feature type="domain" description="Secretion system C-terminal sorting" evidence="2">
    <location>
        <begin position="762"/>
        <end position="829"/>
    </location>
</feature>